<evidence type="ECO:0000313" key="6">
    <source>
        <dbReference type="Proteomes" id="UP001304895"/>
    </source>
</evidence>
<keyword evidence="2" id="KW-0963">Cytoplasm</keyword>
<evidence type="ECO:0000259" key="4">
    <source>
        <dbReference type="PROSITE" id="PS50942"/>
    </source>
</evidence>
<dbReference type="GO" id="GO:0005546">
    <property type="term" value="F:phosphatidylinositol-4,5-bisphosphate binding"/>
    <property type="evidence" value="ECO:0007669"/>
    <property type="project" value="TreeGrafter"/>
</dbReference>
<dbReference type="PROSITE" id="PS50942">
    <property type="entry name" value="ENTH"/>
    <property type="match status" value="1"/>
</dbReference>
<feature type="region of interest" description="Disordered" evidence="3">
    <location>
        <begin position="338"/>
        <end position="475"/>
    </location>
</feature>
<feature type="compositionally biased region" description="Polar residues" evidence="3">
    <location>
        <begin position="494"/>
        <end position="522"/>
    </location>
</feature>
<accession>A0AAN6UGK8</accession>
<dbReference type="FunFam" id="1.20.58.150:FF:000004">
    <property type="entry name" value="ENTH domain protein"/>
    <property type="match status" value="1"/>
</dbReference>
<dbReference type="CDD" id="cd16988">
    <property type="entry name" value="ANTH_N_YAP180"/>
    <property type="match status" value="1"/>
</dbReference>
<dbReference type="GO" id="GO:0030136">
    <property type="term" value="C:clathrin-coated vesicle"/>
    <property type="evidence" value="ECO:0007669"/>
    <property type="project" value="InterPro"/>
</dbReference>
<dbReference type="PANTHER" id="PTHR22951:SF5">
    <property type="entry name" value="PHOSPHATIDYLINOSITOL-BINDING CLATHRIN ASSEMBLY PROTEIN LAP"/>
    <property type="match status" value="1"/>
</dbReference>
<sequence length="666" mass="73567">MASSLEKSVKGGTKVKDAPPKTKYIEHILVATHSGEAGVGEVFRALQYRLRDSTWTVVFKSLIIVHLMIREGAPDETLAYLSKHRNMLAVSMFSDAQTQGRNLRHYSNYLSERARAYRETRIDWVRAKDARLEKLSVEKGLLRETEVVQHQLTALLKCDVMETEPESEITITVFRLLVLDLLAMFQALNQALINILGHFFELSKTDAERAMDIYRTFTRQTDYVVQYLSVARQYEHHTRVEVPKLKHAPVNLGRQLDEYLKDPDFEIHRRQYLAEMEAKKKGGSSGASKSAKLDLAKASASTTAKGSQPPPAPKPEPVKGPDADLIDFFESIEQNQTPMAAQPQTAPQPQPQPQTQTQMQIGMSPWGPAPFQPQPVPQLQSNGFVSQPTGFHTGIPFQQPSQSAFSPPQQIQSDFTGAGFGGFSPQSQSQPQPQPQPQLGFQPSFQSSSLSPIPQDSVAAFQNSGPAPFQGLQLPQQTTNPFRQSMFMNQQTATPFASGPMSASTQQGPLTSQSTNPFARSSPQTTQPPFAAPASNSPFQSPPPQQQVQQFQPLQQQQQQQQQQPQLLATAPSPLQPLQTGTNPFARNFTMAQPAQPTQQQQRPVTAGGILSQPTGSTNPFRQGAFVNHTTGMGWQHNQQAIGGGLDQLAPVQVFPRPAQQTPWQQ</sequence>
<name>A0AAN6UGK8_9PEZI</name>
<feature type="compositionally biased region" description="Pro residues" evidence="3">
    <location>
        <begin position="367"/>
        <end position="376"/>
    </location>
</feature>
<dbReference type="SUPFAM" id="SSF48464">
    <property type="entry name" value="ENTH/VHS domain"/>
    <property type="match status" value="1"/>
</dbReference>
<proteinExistence type="predicted"/>
<dbReference type="Pfam" id="PF07651">
    <property type="entry name" value="ANTH"/>
    <property type="match status" value="1"/>
</dbReference>
<reference evidence="5" key="1">
    <citation type="journal article" date="2023" name="Mol. Phylogenet. Evol.">
        <title>Genome-scale phylogeny and comparative genomics of the fungal order Sordariales.</title>
        <authorList>
            <person name="Hensen N."/>
            <person name="Bonometti L."/>
            <person name="Westerberg I."/>
            <person name="Brannstrom I.O."/>
            <person name="Guillou S."/>
            <person name="Cros-Aarteil S."/>
            <person name="Calhoun S."/>
            <person name="Haridas S."/>
            <person name="Kuo A."/>
            <person name="Mondo S."/>
            <person name="Pangilinan J."/>
            <person name="Riley R."/>
            <person name="LaButti K."/>
            <person name="Andreopoulos B."/>
            <person name="Lipzen A."/>
            <person name="Chen C."/>
            <person name="Yan M."/>
            <person name="Daum C."/>
            <person name="Ng V."/>
            <person name="Clum A."/>
            <person name="Steindorff A."/>
            <person name="Ohm R.A."/>
            <person name="Martin F."/>
            <person name="Silar P."/>
            <person name="Natvig D.O."/>
            <person name="Lalanne C."/>
            <person name="Gautier V."/>
            <person name="Ament-Velasquez S.L."/>
            <person name="Kruys A."/>
            <person name="Hutchinson M.I."/>
            <person name="Powell A.J."/>
            <person name="Barry K."/>
            <person name="Miller A.N."/>
            <person name="Grigoriev I.V."/>
            <person name="Debuchy R."/>
            <person name="Gladieux P."/>
            <person name="Hiltunen Thoren M."/>
            <person name="Johannesson H."/>
        </authorList>
    </citation>
    <scope>NUCLEOTIDE SEQUENCE</scope>
    <source>
        <strain evidence="5">CBS 123565</strain>
    </source>
</reference>
<evidence type="ECO:0000256" key="2">
    <source>
        <dbReference type="ARBA" id="ARBA00022490"/>
    </source>
</evidence>
<dbReference type="AlphaFoldDB" id="A0AAN6UGK8"/>
<dbReference type="GO" id="GO:0032050">
    <property type="term" value="F:clathrin heavy chain binding"/>
    <property type="evidence" value="ECO:0007669"/>
    <property type="project" value="TreeGrafter"/>
</dbReference>
<dbReference type="GO" id="GO:0006900">
    <property type="term" value="P:vesicle budding from membrane"/>
    <property type="evidence" value="ECO:0007669"/>
    <property type="project" value="TreeGrafter"/>
</dbReference>
<feature type="compositionally biased region" description="Polar residues" evidence="3">
    <location>
        <begin position="377"/>
        <end position="390"/>
    </location>
</feature>
<dbReference type="InterPro" id="IPR008942">
    <property type="entry name" value="ENTH_VHS"/>
</dbReference>
<dbReference type="EMBL" id="MU853417">
    <property type="protein sequence ID" value="KAK4132525.1"/>
    <property type="molecule type" value="Genomic_DNA"/>
</dbReference>
<feature type="region of interest" description="Disordered" evidence="3">
    <location>
        <begin position="494"/>
        <end position="567"/>
    </location>
</feature>
<dbReference type="InterPro" id="IPR014712">
    <property type="entry name" value="ANTH_dom_sf"/>
</dbReference>
<evidence type="ECO:0000256" key="1">
    <source>
        <dbReference type="ARBA" id="ARBA00004496"/>
    </source>
</evidence>
<dbReference type="Gene3D" id="1.20.58.150">
    <property type="entry name" value="ANTH domain"/>
    <property type="match status" value="1"/>
</dbReference>
<feature type="compositionally biased region" description="Low complexity" evidence="3">
    <location>
        <begin position="296"/>
        <end position="305"/>
    </location>
</feature>
<dbReference type="GO" id="GO:0072583">
    <property type="term" value="P:clathrin-dependent endocytosis"/>
    <property type="evidence" value="ECO:0007669"/>
    <property type="project" value="InterPro"/>
</dbReference>
<protein>
    <submittedName>
        <fullName evidence="5">ANTH-domain-containing protein</fullName>
    </submittedName>
</protein>
<dbReference type="SUPFAM" id="SSF89009">
    <property type="entry name" value="GAT-like domain"/>
    <property type="match status" value="1"/>
</dbReference>
<dbReference type="InterPro" id="IPR013809">
    <property type="entry name" value="ENTH"/>
</dbReference>
<feature type="region of interest" description="Disordered" evidence="3">
    <location>
        <begin position="277"/>
        <end position="323"/>
    </location>
</feature>
<comment type="caution">
    <text evidence="5">The sequence shown here is derived from an EMBL/GenBank/DDBJ whole genome shotgun (WGS) entry which is preliminary data.</text>
</comment>
<dbReference type="Gene3D" id="1.25.40.90">
    <property type="match status" value="1"/>
</dbReference>
<dbReference type="SMART" id="SM00273">
    <property type="entry name" value="ENTH"/>
    <property type="match status" value="1"/>
</dbReference>
<feature type="compositionally biased region" description="Low complexity" evidence="3">
    <location>
        <begin position="546"/>
        <end position="567"/>
    </location>
</feature>
<dbReference type="FunFam" id="1.25.40.90:FF:000025">
    <property type="entry name" value="ENTH domain protein"/>
    <property type="match status" value="1"/>
</dbReference>
<evidence type="ECO:0000256" key="3">
    <source>
        <dbReference type="SAM" id="MobiDB-lite"/>
    </source>
</evidence>
<feature type="compositionally biased region" description="Low complexity" evidence="3">
    <location>
        <begin position="395"/>
        <end position="413"/>
    </location>
</feature>
<dbReference type="InterPro" id="IPR011417">
    <property type="entry name" value="ANTH_dom"/>
</dbReference>
<dbReference type="GO" id="GO:0005545">
    <property type="term" value="F:1-phosphatidylinositol binding"/>
    <property type="evidence" value="ECO:0007669"/>
    <property type="project" value="InterPro"/>
</dbReference>
<reference evidence="5" key="2">
    <citation type="submission" date="2023-05" db="EMBL/GenBank/DDBJ databases">
        <authorList>
            <consortium name="Lawrence Berkeley National Laboratory"/>
            <person name="Steindorff A."/>
            <person name="Hensen N."/>
            <person name="Bonometti L."/>
            <person name="Westerberg I."/>
            <person name="Brannstrom I.O."/>
            <person name="Guillou S."/>
            <person name="Cros-Aarteil S."/>
            <person name="Calhoun S."/>
            <person name="Haridas S."/>
            <person name="Kuo A."/>
            <person name="Mondo S."/>
            <person name="Pangilinan J."/>
            <person name="Riley R."/>
            <person name="Labutti K."/>
            <person name="Andreopoulos B."/>
            <person name="Lipzen A."/>
            <person name="Chen C."/>
            <person name="Yanf M."/>
            <person name="Daum C."/>
            <person name="Ng V."/>
            <person name="Clum A."/>
            <person name="Ohm R."/>
            <person name="Martin F."/>
            <person name="Silar P."/>
            <person name="Natvig D."/>
            <person name="Lalanne C."/>
            <person name="Gautier V."/>
            <person name="Ament-Velasquez S.L."/>
            <person name="Kruys A."/>
            <person name="Hutchinson M.I."/>
            <person name="Powell A.J."/>
            <person name="Barry K."/>
            <person name="Miller A.N."/>
            <person name="Grigoriev I.V."/>
            <person name="Debuchy R."/>
            <person name="Gladieux P."/>
            <person name="Thoren M.H."/>
            <person name="Johannesson H."/>
        </authorList>
    </citation>
    <scope>NUCLEOTIDE SEQUENCE</scope>
    <source>
        <strain evidence="5">CBS 123565</strain>
    </source>
</reference>
<dbReference type="GO" id="GO:0048268">
    <property type="term" value="P:clathrin coat assembly"/>
    <property type="evidence" value="ECO:0007669"/>
    <property type="project" value="InterPro"/>
</dbReference>
<dbReference type="GO" id="GO:0005905">
    <property type="term" value="C:clathrin-coated pit"/>
    <property type="evidence" value="ECO:0007669"/>
    <property type="project" value="TreeGrafter"/>
</dbReference>
<feature type="domain" description="ENTH" evidence="4">
    <location>
        <begin position="1"/>
        <end position="124"/>
    </location>
</feature>
<feature type="compositionally biased region" description="Low complexity" evidence="3">
    <location>
        <begin position="423"/>
        <end position="455"/>
    </location>
</feature>
<dbReference type="InterPro" id="IPR045192">
    <property type="entry name" value="AP180-like"/>
</dbReference>
<comment type="subcellular location">
    <subcellularLocation>
        <location evidence="1">Cytoplasm</location>
    </subcellularLocation>
</comment>
<dbReference type="GO" id="GO:0000149">
    <property type="term" value="F:SNARE binding"/>
    <property type="evidence" value="ECO:0007669"/>
    <property type="project" value="TreeGrafter"/>
</dbReference>
<keyword evidence="6" id="KW-1185">Reference proteome</keyword>
<organism evidence="5 6">
    <name type="scientific">Trichocladium antarcticum</name>
    <dbReference type="NCBI Taxonomy" id="1450529"/>
    <lineage>
        <taxon>Eukaryota</taxon>
        <taxon>Fungi</taxon>
        <taxon>Dikarya</taxon>
        <taxon>Ascomycota</taxon>
        <taxon>Pezizomycotina</taxon>
        <taxon>Sordariomycetes</taxon>
        <taxon>Sordariomycetidae</taxon>
        <taxon>Sordariales</taxon>
        <taxon>Chaetomiaceae</taxon>
        <taxon>Trichocladium</taxon>
    </lineage>
</organism>
<feature type="compositionally biased region" description="Low complexity" evidence="3">
    <location>
        <begin position="523"/>
        <end position="539"/>
    </location>
</feature>
<evidence type="ECO:0000313" key="5">
    <source>
        <dbReference type="EMBL" id="KAK4132525.1"/>
    </source>
</evidence>
<dbReference type="PANTHER" id="PTHR22951">
    <property type="entry name" value="CLATHRIN ASSEMBLY PROTEIN"/>
    <property type="match status" value="1"/>
</dbReference>
<gene>
    <name evidence="5" type="ORF">BT67DRAFT_80228</name>
</gene>
<dbReference type="Proteomes" id="UP001304895">
    <property type="component" value="Unassembled WGS sequence"/>
</dbReference>